<feature type="transmembrane region" description="Helical" evidence="1">
    <location>
        <begin position="142"/>
        <end position="161"/>
    </location>
</feature>
<evidence type="ECO:0000313" key="2">
    <source>
        <dbReference type="EMBL" id="GAX20534.1"/>
    </source>
</evidence>
<dbReference type="Pfam" id="PF04749">
    <property type="entry name" value="PLAC8"/>
    <property type="match status" value="1"/>
</dbReference>
<sequence>MTKIVQVDAPGDLEAGYVFDATVDGKTFKVTVPEGGVKKGQMIEVPYPESAMSTVDISSGSAESAPTGRWRNGLCDCCETIATGRFWMGWCFNCVLQGQLLERFHLNLFGMKGPEPMKHVCMIYSIASLVLYVLLMSVRVPAVVYIVSILFVVWRVVVGTCTRFHMRQKYQIPGSTFGDGYLDDCCCTFWCGCCTTIQQSRHSHDEKVHRYDCCSMTGLRPDAPAIV</sequence>
<dbReference type="EMBL" id="BDSP01000150">
    <property type="protein sequence ID" value="GAX20534.1"/>
    <property type="molecule type" value="Genomic_DNA"/>
</dbReference>
<dbReference type="InterPro" id="IPR006461">
    <property type="entry name" value="PLAC_motif_containing"/>
</dbReference>
<dbReference type="OrthoDB" id="45685at2759"/>
<keyword evidence="1" id="KW-1133">Transmembrane helix</keyword>
<gene>
    <name evidence="2" type="ORF">FisN_3Hh617</name>
</gene>
<organism evidence="2 3">
    <name type="scientific">Fistulifera solaris</name>
    <name type="common">Oleaginous diatom</name>
    <dbReference type="NCBI Taxonomy" id="1519565"/>
    <lineage>
        <taxon>Eukaryota</taxon>
        <taxon>Sar</taxon>
        <taxon>Stramenopiles</taxon>
        <taxon>Ochrophyta</taxon>
        <taxon>Bacillariophyta</taxon>
        <taxon>Bacillariophyceae</taxon>
        <taxon>Bacillariophycidae</taxon>
        <taxon>Naviculales</taxon>
        <taxon>Naviculaceae</taxon>
        <taxon>Fistulifera</taxon>
    </lineage>
</organism>
<dbReference type="Proteomes" id="UP000198406">
    <property type="component" value="Unassembled WGS sequence"/>
</dbReference>
<dbReference type="PANTHER" id="PTHR15907">
    <property type="entry name" value="DUF614 FAMILY PROTEIN-RELATED"/>
    <property type="match status" value="1"/>
</dbReference>
<keyword evidence="1" id="KW-0472">Membrane</keyword>
<evidence type="ECO:0000313" key="3">
    <source>
        <dbReference type="Proteomes" id="UP000198406"/>
    </source>
</evidence>
<name>A0A1Z5K2P7_FISSO</name>
<dbReference type="NCBIfam" id="TIGR01571">
    <property type="entry name" value="A_thal_Cys_rich"/>
    <property type="match status" value="1"/>
</dbReference>
<dbReference type="InParanoid" id="A0A1Z5K2P7"/>
<keyword evidence="1" id="KW-0812">Transmembrane</keyword>
<proteinExistence type="predicted"/>
<comment type="caution">
    <text evidence="2">The sequence shown here is derived from an EMBL/GenBank/DDBJ whole genome shotgun (WGS) entry which is preliminary data.</text>
</comment>
<accession>A0A1Z5K2P7</accession>
<evidence type="ECO:0000256" key="1">
    <source>
        <dbReference type="SAM" id="Phobius"/>
    </source>
</evidence>
<keyword evidence="3" id="KW-1185">Reference proteome</keyword>
<feature type="transmembrane region" description="Helical" evidence="1">
    <location>
        <begin position="119"/>
        <end position="136"/>
    </location>
</feature>
<dbReference type="AlphaFoldDB" id="A0A1Z5K2P7"/>
<reference evidence="2 3" key="1">
    <citation type="journal article" date="2015" name="Plant Cell">
        <title>Oil accumulation by the oleaginous diatom Fistulifera solaris as revealed by the genome and transcriptome.</title>
        <authorList>
            <person name="Tanaka T."/>
            <person name="Maeda Y."/>
            <person name="Veluchamy A."/>
            <person name="Tanaka M."/>
            <person name="Abida H."/>
            <person name="Marechal E."/>
            <person name="Bowler C."/>
            <person name="Muto M."/>
            <person name="Sunaga Y."/>
            <person name="Tanaka M."/>
            <person name="Yoshino T."/>
            <person name="Taniguchi T."/>
            <person name="Fukuda Y."/>
            <person name="Nemoto M."/>
            <person name="Matsumoto M."/>
            <person name="Wong P.S."/>
            <person name="Aburatani S."/>
            <person name="Fujibuchi W."/>
        </authorList>
    </citation>
    <scope>NUCLEOTIDE SEQUENCE [LARGE SCALE GENOMIC DNA]</scope>
    <source>
        <strain evidence="2 3">JPCC DA0580</strain>
    </source>
</reference>
<protein>
    <submittedName>
        <fullName evidence="2">Uncharacterized protein</fullName>
    </submittedName>
</protein>